<dbReference type="InterPro" id="IPR050410">
    <property type="entry name" value="CCR4/nocturin_mRNA_transcr"/>
</dbReference>
<sequence length="512" mass="57752">MSNSDPSTMAKKESALKKSGGKPDFVTPEYIAAQRAKREQAKLEKARKNKELGIVPQEEQVAANTSFIKRPMLAVNDGHALDAASEGVDVKIMTYNVLGQALIRRKLFPTNGDILKWKLRSKVLLSELKFYDADVMCMQEVDLAHLEGFYYPELTKLGFDYLFHRGERKNHGLLICWKKALFSLVKSEVVDYDNDCGYDDREAEGAVVTEPQMLTRNIALLAALKFNSSEKGIVIGTTHLFWHPHGTLERTRQCAIFVRNAKTFANNLDVAKTWPVFLAGDFNSLPFDAPYLCLTKASAERVTERSKYVITNSAIHEYKKKAVAEEADDDAEDEEQEDVPEESENKPAEPAPVQAQAPAAPVMMEEFLPETSHPPIPIPSADSAARIAGIEDVYRLHDNNEVRLRSVYGECYRYVHPENANIESRNGEPTFSNWAHTWRGLLDYIFAFDFPERRRDDVQMRAEEGDVVPGVKALELLRLPLPAEMGEEPCGQPRVGQYPSDHLCLMAKLRIY</sequence>
<dbReference type="GO" id="GO:0004519">
    <property type="term" value="F:endonuclease activity"/>
    <property type="evidence" value="ECO:0007669"/>
    <property type="project" value="UniProtKB-KW"/>
</dbReference>
<organism evidence="5 6">
    <name type="scientific">Myxozyma melibiosi</name>
    <dbReference type="NCBI Taxonomy" id="54550"/>
    <lineage>
        <taxon>Eukaryota</taxon>
        <taxon>Fungi</taxon>
        <taxon>Dikarya</taxon>
        <taxon>Ascomycota</taxon>
        <taxon>Saccharomycotina</taxon>
        <taxon>Lipomycetes</taxon>
        <taxon>Lipomycetales</taxon>
        <taxon>Lipomycetaceae</taxon>
        <taxon>Myxozyma</taxon>
    </lineage>
</organism>
<dbReference type="SUPFAM" id="SSF56219">
    <property type="entry name" value="DNase I-like"/>
    <property type="match status" value="1"/>
</dbReference>
<reference evidence="5 6" key="1">
    <citation type="submission" date="2024-03" db="EMBL/GenBank/DDBJ databases">
        <title>Genome-scale model development and genomic sequencing of the oleaginous clade Lipomyces.</title>
        <authorList>
            <consortium name="Lawrence Berkeley National Laboratory"/>
            <person name="Czajka J.J."/>
            <person name="Han Y."/>
            <person name="Kim J."/>
            <person name="Mondo S.J."/>
            <person name="Hofstad B.A."/>
            <person name="Robles A."/>
            <person name="Haridas S."/>
            <person name="Riley R."/>
            <person name="LaButti K."/>
            <person name="Pangilinan J."/>
            <person name="Andreopoulos W."/>
            <person name="Lipzen A."/>
            <person name="Yan J."/>
            <person name="Wang M."/>
            <person name="Ng V."/>
            <person name="Grigoriev I.V."/>
            <person name="Spatafora J.W."/>
            <person name="Magnuson J.K."/>
            <person name="Baker S.E."/>
            <person name="Pomraning K.R."/>
        </authorList>
    </citation>
    <scope>NUCLEOTIDE SEQUENCE [LARGE SCALE GENOMIC DNA]</scope>
    <source>
        <strain evidence="5 6">Phaff 52-87</strain>
    </source>
</reference>
<dbReference type="EMBL" id="JBBJBU010000002">
    <property type="protein sequence ID" value="KAK7206810.1"/>
    <property type="molecule type" value="Genomic_DNA"/>
</dbReference>
<dbReference type="PANTHER" id="PTHR12121">
    <property type="entry name" value="CARBON CATABOLITE REPRESSOR PROTEIN 4"/>
    <property type="match status" value="1"/>
</dbReference>
<dbReference type="InterPro" id="IPR005135">
    <property type="entry name" value="Endo/exonuclease/phosphatase"/>
</dbReference>
<evidence type="ECO:0000313" key="6">
    <source>
        <dbReference type="Proteomes" id="UP001498771"/>
    </source>
</evidence>
<evidence type="ECO:0000256" key="1">
    <source>
        <dbReference type="ARBA" id="ARBA00010774"/>
    </source>
</evidence>
<comment type="caution">
    <text evidence="5">The sequence shown here is derived from an EMBL/GenBank/DDBJ whole genome shotgun (WGS) entry which is preliminary data.</text>
</comment>
<feature type="compositionally biased region" description="Acidic residues" evidence="3">
    <location>
        <begin position="325"/>
        <end position="342"/>
    </location>
</feature>
<dbReference type="GeneID" id="90037611"/>
<evidence type="ECO:0000256" key="3">
    <source>
        <dbReference type="SAM" id="MobiDB-lite"/>
    </source>
</evidence>
<name>A0ABR1FAD9_9ASCO</name>
<dbReference type="Gene3D" id="3.60.10.10">
    <property type="entry name" value="Endonuclease/exonuclease/phosphatase"/>
    <property type="match status" value="1"/>
</dbReference>
<feature type="region of interest" description="Disordered" evidence="3">
    <location>
        <begin position="321"/>
        <end position="356"/>
    </location>
</feature>
<feature type="region of interest" description="Disordered" evidence="3">
    <location>
        <begin position="1"/>
        <end position="25"/>
    </location>
</feature>
<feature type="domain" description="Endonuclease/exonuclease/phosphatase" evidence="4">
    <location>
        <begin position="93"/>
        <end position="291"/>
    </location>
</feature>
<evidence type="ECO:0000259" key="4">
    <source>
        <dbReference type="Pfam" id="PF03372"/>
    </source>
</evidence>
<dbReference type="Proteomes" id="UP001498771">
    <property type="component" value="Unassembled WGS sequence"/>
</dbReference>
<keyword evidence="5" id="KW-0255">Endonuclease</keyword>
<dbReference type="RefSeq" id="XP_064769843.1">
    <property type="nucleotide sequence ID" value="XM_064912099.1"/>
</dbReference>
<keyword evidence="5" id="KW-0540">Nuclease</keyword>
<dbReference type="PANTHER" id="PTHR12121:SF45">
    <property type="entry name" value="NOCTURNIN"/>
    <property type="match status" value="1"/>
</dbReference>
<dbReference type="InterPro" id="IPR036691">
    <property type="entry name" value="Endo/exonu/phosph_ase_sf"/>
</dbReference>
<gene>
    <name evidence="5" type="ORF">BZA70DRAFT_275119</name>
</gene>
<keyword evidence="2" id="KW-0378">Hydrolase</keyword>
<protein>
    <submittedName>
        <fullName evidence="5">Endonuclease/exonuclease/phosphatase</fullName>
    </submittedName>
</protein>
<accession>A0ABR1FAD9</accession>
<proteinExistence type="inferred from homology"/>
<keyword evidence="6" id="KW-1185">Reference proteome</keyword>
<dbReference type="Pfam" id="PF03372">
    <property type="entry name" value="Exo_endo_phos"/>
    <property type="match status" value="1"/>
</dbReference>
<evidence type="ECO:0000256" key="2">
    <source>
        <dbReference type="ARBA" id="ARBA00022801"/>
    </source>
</evidence>
<comment type="similarity">
    <text evidence="1">Belongs to the CCR4/nocturin family.</text>
</comment>
<evidence type="ECO:0000313" key="5">
    <source>
        <dbReference type="EMBL" id="KAK7206810.1"/>
    </source>
</evidence>